<dbReference type="Proteomes" id="UP001331515">
    <property type="component" value="Unassembled WGS sequence"/>
</dbReference>
<keyword evidence="2" id="KW-1185">Reference proteome</keyword>
<sequence length="87" mass="9214">MDLGLVMEVDSDAVISGLEEKDLEDIHAATAWMSTWKRLAVGWGTCRGSRGVYFSLISSTREGKAASPPPYQLSLWAILSGGGGQAG</sequence>
<dbReference type="EMBL" id="JAURVH010001520">
    <property type="protein sequence ID" value="KAK5924560.1"/>
    <property type="molecule type" value="Genomic_DNA"/>
</dbReference>
<comment type="caution">
    <text evidence="1">The sequence shown here is derived from an EMBL/GenBank/DDBJ whole genome shotgun (WGS) entry which is preliminary data.</text>
</comment>
<dbReference type="AlphaFoldDB" id="A0AAN8DM73"/>
<proteinExistence type="predicted"/>
<organism evidence="1 2">
    <name type="scientific">Champsocephalus gunnari</name>
    <name type="common">Mackerel icefish</name>
    <dbReference type="NCBI Taxonomy" id="52237"/>
    <lineage>
        <taxon>Eukaryota</taxon>
        <taxon>Metazoa</taxon>
        <taxon>Chordata</taxon>
        <taxon>Craniata</taxon>
        <taxon>Vertebrata</taxon>
        <taxon>Euteleostomi</taxon>
        <taxon>Actinopterygii</taxon>
        <taxon>Neopterygii</taxon>
        <taxon>Teleostei</taxon>
        <taxon>Neoteleostei</taxon>
        <taxon>Acanthomorphata</taxon>
        <taxon>Eupercaria</taxon>
        <taxon>Perciformes</taxon>
        <taxon>Notothenioidei</taxon>
        <taxon>Channichthyidae</taxon>
        <taxon>Champsocephalus</taxon>
    </lineage>
</organism>
<evidence type="ECO:0000313" key="2">
    <source>
        <dbReference type="Proteomes" id="UP001331515"/>
    </source>
</evidence>
<reference evidence="1 2" key="1">
    <citation type="journal article" date="2023" name="Mol. Biol. Evol.">
        <title>Genomics of Secondarily Temperate Adaptation in the Only Non-Antarctic Icefish.</title>
        <authorList>
            <person name="Rivera-Colon A.G."/>
            <person name="Rayamajhi N."/>
            <person name="Minhas B.F."/>
            <person name="Madrigal G."/>
            <person name="Bilyk K.T."/>
            <person name="Yoon V."/>
            <person name="Hune M."/>
            <person name="Gregory S."/>
            <person name="Cheng C.H.C."/>
            <person name="Catchen J.M."/>
        </authorList>
    </citation>
    <scope>NUCLEOTIDE SEQUENCE [LARGE SCALE GENOMIC DNA]</scope>
    <source>
        <tissue evidence="1">White muscle</tissue>
    </source>
</reference>
<gene>
    <name evidence="1" type="ORF">CgunFtcFv8_017164</name>
</gene>
<protein>
    <submittedName>
        <fullName evidence="1">Uncharacterized protein</fullName>
    </submittedName>
</protein>
<evidence type="ECO:0000313" key="1">
    <source>
        <dbReference type="EMBL" id="KAK5924560.1"/>
    </source>
</evidence>
<accession>A0AAN8DM73</accession>
<name>A0AAN8DM73_CHAGU</name>